<dbReference type="InterPro" id="IPR050697">
    <property type="entry name" value="Adenylyl/Guanylyl_Cyclase_3/4"/>
</dbReference>
<organism evidence="3 4">
    <name type="scientific">Nitratireductor mangrovi</name>
    <dbReference type="NCBI Taxonomy" id="2599600"/>
    <lineage>
        <taxon>Bacteria</taxon>
        <taxon>Pseudomonadati</taxon>
        <taxon>Pseudomonadota</taxon>
        <taxon>Alphaproteobacteria</taxon>
        <taxon>Hyphomicrobiales</taxon>
        <taxon>Phyllobacteriaceae</taxon>
        <taxon>Nitratireductor</taxon>
    </lineage>
</organism>
<sequence>MAIDTAGASPRPSIFGWFRRMREEEAERARTNPFLVRALEEEKREGQWIATVARTIALVLIALLLPFLNPTVSVFYYEAFMIAFIAIGWLQLRVAQVGQSRAELGLIMLDLTLLTFVCVVPSPLVLDDIPTAMNYRFDAFIYFFVILAVGTLAYSWRTILSMGSWMALLWLAGLIGVMLFGYRNEVLGEAALAAFGGYPEILSEIDPNSVQPSVRVQEIVVALIVAGILALKGLRSNRLLMKQADIAAERANLSRYFSPNMVDVLASARRDVGAVRNQDVAVMFVDIVGFTRIAESGSAQDVMRLLRRYHAVIEAAVFDNGGTLDKYLGDGVMATFGTPEAGPDDAANALKAAHAIIAAMEPFNRESTKAGAPALTVSIGLHYGPVILGDIGPSRRLEFAVLGDTVNVASRLEAASRELGCRVVASDALVKAARPNDGDGTAEVAGFSAAGAVALRGRSAAMEVWTL</sequence>
<keyword evidence="1" id="KW-0472">Membrane</keyword>
<feature type="transmembrane region" description="Helical" evidence="1">
    <location>
        <begin position="104"/>
        <end position="124"/>
    </location>
</feature>
<feature type="transmembrane region" description="Helical" evidence="1">
    <location>
        <begin position="48"/>
        <end position="68"/>
    </location>
</feature>
<dbReference type="Pfam" id="PF00211">
    <property type="entry name" value="Guanylate_cyc"/>
    <property type="match status" value="1"/>
</dbReference>
<dbReference type="AlphaFoldDB" id="A0A5B8KZ13"/>
<dbReference type="PANTHER" id="PTHR43081:SF1">
    <property type="entry name" value="ADENYLATE CYCLASE, TERMINAL-DIFFERENTIATION SPECIFIC"/>
    <property type="match status" value="1"/>
</dbReference>
<dbReference type="InterPro" id="IPR001054">
    <property type="entry name" value="A/G_cyclase"/>
</dbReference>
<dbReference type="EMBL" id="CP042301">
    <property type="protein sequence ID" value="QDZ00680.1"/>
    <property type="molecule type" value="Genomic_DNA"/>
</dbReference>
<dbReference type="GO" id="GO:0004016">
    <property type="term" value="F:adenylate cyclase activity"/>
    <property type="evidence" value="ECO:0007669"/>
    <property type="project" value="UniProtKB-ARBA"/>
</dbReference>
<accession>A0A5B8KZ13</accession>
<dbReference type="RefSeq" id="WP_146299326.1">
    <property type="nucleotide sequence ID" value="NZ_CP042301.2"/>
</dbReference>
<dbReference type="KEGG" id="niy:FQ775_09965"/>
<feature type="transmembrane region" description="Helical" evidence="1">
    <location>
        <begin position="139"/>
        <end position="156"/>
    </location>
</feature>
<proteinExistence type="predicted"/>
<keyword evidence="1" id="KW-1133">Transmembrane helix</keyword>
<keyword evidence="1" id="KW-0812">Transmembrane</keyword>
<keyword evidence="4" id="KW-1185">Reference proteome</keyword>
<protein>
    <submittedName>
        <fullName evidence="3">Adenylate/guanylate cyclase domain-containing protein</fullName>
    </submittedName>
</protein>
<gene>
    <name evidence="3" type="ORF">FQ775_09965</name>
</gene>
<dbReference type="GO" id="GO:0035556">
    <property type="term" value="P:intracellular signal transduction"/>
    <property type="evidence" value="ECO:0007669"/>
    <property type="project" value="InterPro"/>
</dbReference>
<dbReference type="GO" id="GO:0006171">
    <property type="term" value="P:cAMP biosynthetic process"/>
    <property type="evidence" value="ECO:0007669"/>
    <property type="project" value="TreeGrafter"/>
</dbReference>
<dbReference type="InterPro" id="IPR029787">
    <property type="entry name" value="Nucleotide_cyclase"/>
</dbReference>
<dbReference type="SUPFAM" id="SSF55073">
    <property type="entry name" value="Nucleotide cyclase"/>
    <property type="match status" value="1"/>
</dbReference>
<evidence type="ECO:0000313" key="4">
    <source>
        <dbReference type="Proteomes" id="UP000321389"/>
    </source>
</evidence>
<dbReference type="PROSITE" id="PS50125">
    <property type="entry name" value="GUANYLATE_CYCLASE_2"/>
    <property type="match status" value="1"/>
</dbReference>
<dbReference type="OrthoDB" id="9789782at2"/>
<feature type="domain" description="Guanylate cyclase" evidence="2">
    <location>
        <begin position="281"/>
        <end position="413"/>
    </location>
</feature>
<dbReference type="Gene3D" id="3.30.70.1230">
    <property type="entry name" value="Nucleotide cyclase"/>
    <property type="match status" value="1"/>
</dbReference>
<reference evidence="3" key="1">
    <citation type="submission" date="2020-04" db="EMBL/GenBank/DDBJ databases">
        <title>Nitratireductor sp. nov. isolated from mangrove soil.</title>
        <authorList>
            <person name="Ye Y."/>
        </authorList>
    </citation>
    <scope>NUCLEOTIDE SEQUENCE</scope>
    <source>
        <strain evidence="3">SY7</strain>
    </source>
</reference>
<dbReference type="Proteomes" id="UP000321389">
    <property type="component" value="Chromosome"/>
</dbReference>
<dbReference type="PANTHER" id="PTHR43081">
    <property type="entry name" value="ADENYLATE CYCLASE, TERMINAL-DIFFERENTIATION SPECIFIC-RELATED"/>
    <property type="match status" value="1"/>
</dbReference>
<name>A0A5B8KZ13_9HYPH</name>
<evidence type="ECO:0000259" key="2">
    <source>
        <dbReference type="PROSITE" id="PS50125"/>
    </source>
</evidence>
<feature type="transmembrane region" description="Helical" evidence="1">
    <location>
        <begin position="74"/>
        <end position="92"/>
    </location>
</feature>
<evidence type="ECO:0000256" key="1">
    <source>
        <dbReference type="SAM" id="Phobius"/>
    </source>
</evidence>
<dbReference type="CDD" id="cd07302">
    <property type="entry name" value="CHD"/>
    <property type="match status" value="1"/>
</dbReference>
<evidence type="ECO:0000313" key="3">
    <source>
        <dbReference type="EMBL" id="QDZ00680.1"/>
    </source>
</evidence>
<dbReference type="SMART" id="SM00044">
    <property type="entry name" value="CYCc"/>
    <property type="match status" value="1"/>
</dbReference>
<feature type="transmembrane region" description="Helical" evidence="1">
    <location>
        <begin position="163"/>
        <end position="182"/>
    </location>
</feature>